<keyword evidence="5 7" id="KW-0472">Membrane</keyword>
<feature type="transmembrane region" description="Helical" evidence="7">
    <location>
        <begin position="408"/>
        <end position="425"/>
    </location>
</feature>
<proteinExistence type="predicted"/>
<keyword evidence="10" id="KW-1185">Reference proteome</keyword>
<dbReference type="SUPFAM" id="SSF103473">
    <property type="entry name" value="MFS general substrate transporter"/>
    <property type="match status" value="1"/>
</dbReference>
<evidence type="ECO:0000313" key="8">
    <source>
        <dbReference type="EMBL" id="OBR83935.1"/>
    </source>
</evidence>
<dbReference type="PANTHER" id="PTHR19432:SF91">
    <property type="entry name" value="GENERAL ALPHA-GLUCOSIDE PERMEASE"/>
    <property type="match status" value="1"/>
</dbReference>
<dbReference type="PANTHER" id="PTHR19432">
    <property type="entry name" value="SUGAR TRANSPORTER"/>
    <property type="match status" value="1"/>
</dbReference>
<feature type="region of interest" description="Disordered" evidence="6">
    <location>
        <begin position="457"/>
        <end position="555"/>
    </location>
</feature>
<dbReference type="RefSeq" id="XP_018261777.1">
    <property type="nucleotide sequence ID" value="XM_018409504.1"/>
</dbReference>
<feature type="transmembrane region" description="Helical" evidence="7">
    <location>
        <begin position="279"/>
        <end position="301"/>
    </location>
</feature>
<dbReference type="Gene3D" id="1.20.1250.20">
    <property type="entry name" value="MFS general substrate transporter like domains"/>
    <property type="match status" value="1"/>
</dbReference>
<keyword evidence="2" id="KW-0813">Transport</keyword>
<dbReference type="GeneID" id="28969920"/>
<feature type="transmembrane region" description="Helical" evidence="7">
    <location>
        <begin position="219"/>
        <end position="241"/>
    </location>
</feature>
<dbReference type="KEGG" id="kdj:28969920"/>
<dbReference type="OrthoDB" id="28755at2759"/>
<evidence type="ECO:0000256" key="5">
    <source>
        <dbReference type="ARBA" id="ARBA00023136"/>
    </source>
</evidence>
<gene>
    <name evidence="8" type="ORF">I303_06221</name>
    <name evidence="9" type="ORF">I303_106203</name>
</gene>
<feature type="transmembrane region" description="Helical" evidence="7">
    <location>
        <begin position="650"/>
        <end position="670"/>
    </location>
</feature>
<dbReference type="AlphaFoldDB" id="A0A1A6A1L8"/>
<evidence type="ECO:0008006" key="11">
    <source>
        <dbReference type="Google" id="ProtNLM"/>
    </source>
</evidence>
<dbReference type="VEuPathDB" id="FungiDB:I303_06221"/>
<dbReference type="GO" id="GO:0008506">
    <property type="term" value="F:sucrose:proton symporter activity"/>
    <property type="evidence" value="ECO:0007669"/>
    <property type="project" value="TreeGrafter"/>
</dbReference>
<evidence type="ECO:0000256" key="4">
    <source>
        <dbReference type="ARBA" id="ARBA00022989"/>
    </source>
</evidence>
<dbReference type="InterPro" id="IPR036259">
    <property type="entry name" value="MFS_trans_sf"/>
</dbReference>
<comment type="subcellular location">
    <subcellularLocation>
        <location evidence="1">Membrane</location>
        <topology evidence="1">Multi-pass membrane protein</topology>
    </subcellularLocation>
</comment>
<reference evidence="9" key="2">
    <citation type="submission" date="2013-07" db="EMBL/GenBank/DDBJ databases">
        <authorList>
            <consortium name="The Broad Institute Genome Sequencing Platform"/>
            <person name="Cuomo C."/>
            <person name="Litvintseva A."/>
            <person name="Chen Y."/>
            <person name="Heitman J."/>
            <person name="Sun S."/>
            <person name="Springer D."/>
            <person name="Dromer F."/>
            <person name="Young S.K."/>
            <person name="Zeng Q."/>
            <person name="Gargeya S."/>
            <person name="Fitzgerald M."/>
            <person name="Abouelleil A."/>
            <person name="Alvarado L."/>
            <person name="Berlin A.M."/>
            <person name="Chapman S.B."/>
            <person name="Dewar J."/>
            <person name="Goldberg J."/>
            <person name="Griggs A."/>
            <person name="Gujja S."/>
            <person name="Hansen M."/>
            <person name="Howarth C."/>
            <person name="Imamovic A."/>
            <person name="Larimer J."/>
            <person name="McCowan C."/>
            <person name="Murphy C."/>
            <person name="Pearson M."/>
            <person name="Priest M."/>
            <person name="Roberts A."/>
            <person name="Saif S."/>
            <person name="Shea T."/>
            <person name="Sykes S."/>
            <person name="Wortman J."/>
            <person name="Nusbaum C."/>
            <person name="Birren B."/>
        </authorList>
    </citation>
    <scope>NUCLEOTIDE SEQUENCE</scope>
    <source>
        <strain evidence="9">CBS 10117</strain>
    </source>
</reference>
<dbReference type="InterPro" id="IPR011701">
    <property type="entry name" value="MFS"/>
</dbReference>
<dbReference type="EMBL" id="KI894033">
    <property type="protein sequence ID" value="OBR83935.1"/>
    <property type="molecule type" value="Genomic_DNA"/>
</dbReference>
<feature type="transmembrane region" description="Helical" evidence="7">
    <location>
        <begin position="568"/>
        <end position="588"/>
    </location>
</feature>
<evidence type="ECO:0000313" key="10">
    <source>
        <dbReference type="Proteomes" id="UP000078595"/>
    </source>
</evidence>
<reference evidence="9" key="3">
    <citation type="submission" date="2024-02" db="EMBL/GenBank/DDBJ databases">
        <title>Comparative genomics of Cryptococcus and Kwoniella reveals pathogenesis evolution and contrasting modes of karyotype evolution via chromosome fusion or intercentromeric recombination.</title>
        <authorList>
            <person name="Coelho M.A."/>
            <person name="David-Palma M."/>
            <person name="Shea T."/>
            <person name="Bowers K."/>
            <person name="McGinley-Smith S."/>
            <person name="Mohammad A.W."/>
            <person name="Gnirke A."/>
            <person name="Yurkov A.M."/>
            <person name="Nowrousian M."/>
            <person name="Sun S."/>
            <person name="Cuomo C.A."/>
            <person name="Heitman J."/>
        </authorList>
    </citation>
    <scope>NUCLEOTIDE SEQUENCE</scope>
    <source>
        <strain evidence="9">CBS 10117</strain>
    </source>
</reference>
<feature type="transmembrane region" description="Helical" evidence="7">
    <location>
        <begin position="44"/>
        <end position="66"/>
    </location>
</feature>
<dbReference type="EMBL" id="CP144536">
    <property type="protein sequence ID" value="WWC63598.1"/>
    <property type="molecule type" value="Genomic_DNA"/>
</dbReference>
<feature type="transmembrane region" description="Helical" evidence="7">
    <location>
        <begin position="78"/>
        <end position="101"/>
    </location>
</feature>
<feature type="transmembrane region" description="Helical" evidence="7">
    <location>
        <begin position="113"/>
        <end position="132"/>
    </location>
</feature>
<evidence type="ECO:0000256" key="6">
    <source>
        <dbReference type="SAM" id="MobiDB-lite"/>
    </source>
</evidence>
<feature type="compositionally biased region" description="Polar residues" evidence="6">
    <location>
        <begin position="526"/>
        <end position="535"/>
    </location>
</feature>
<dbReference type="GO" id="GO:0005886">
    <property type="term" value="C:plasma membrane"/>
    <property type="evidence" value="ECO:0007669"/>
    <property type="project" value="TreeGrafter"/>
</dbReference>
<feature type="compositionally biased region" description="Basic and acidic residues" evidence="6">
    <location>
        <begin position="463"/>
        <end position="480"/>
    </location>
</feature>
<evidence type="ECO:0000256" key="1">
    <source>
        <dbReference type="ARBA" id="ARBA00004141"/>
    </source>
</evidence>
<accession>A0A1A6A1L8</accession>
<feature type="transmembrane region" description="Helical" evidence="7">
    <location>
        <begin position="186"/>
        <end position="207"/>
    </location>
</feature>
<dbReference type="Pfam" id="PF07690">
    <property type="entry name" value="MFS_1"/>
    <property type="match status" value="1"/>
</dbReference>
<evidence type="ECO:0000256" key="2">
    <source>
        <dbReference type="ARBA" id="ARBA00022448"/>
    </source>
</evidence>
<name>A0A1A6A1L8_9TREE</name>
<keyword evidence="4 7" id="KW-1133">Transmembrane helix</keyword>
<keyword evidence="3 7" id="KW-0812">Transmembrane</keyword>
<reference evidence="8" key="1">
    <citation type="submission" date="2013-07" db="EMBL/GenBank/DDBJ databases">
        <title>The Genome Sequence of Cryptococcus dejecticola CBS10117.</title>
        <authorList>
            <consortium name="The Broad Institute Genome Sequencing Platform"/>
            <person name="Cuomo C."/>
            <person name="Litvintseva A."/>
            <person name="Chen Y."/>
            <person name="Heitman J."/>
            <person name="Sun S."/>
            <person name="Springer D."/>
            <person name="Dromer F."/>
            <person name="Young S.K."/>
            <person name="Zeng Q."/>
            <person name="Gargeya S."/>
            <person name="Fitzgerald M."/>
            <person name="Abouelleil A."/>
            <person name="Alvarado L."/>
            <person name="Berlin A.M."/>
            <person name="Chapman S.B."/>
            <person name="Dewar J."/>
            <person name="Goldberg J."/>
            <person name="Griggs A."/>
            <person name="Gujja S."/>
            <person name="Hansen M."/>
            <person name="Howarth C."/>
            <person name="Imamovic A."/>
            <person name="Larimer J."/>
            <person name="McCowan C."/>
            <person name="Murphy C."/>
            <person name="Pearson M."/>
            <person name="Priest M."/>
            <person name="Roberts A."/>
            <person name="Saif S."/>
            <person name="Shea T."/>
            <person name="Sykes S."/>
            <person name="Wortman J."/>
            <person name="Nusbaum C."/>
            <person name="Birren B."/>
        </authorList>
    </citation>
    <scope>NUCLEOTIDE SEQUENCE [LARGE SCALE GENOMIC DNA]</scope>
    <source>
        <strain evidence="8">CBS 10117</strain>
    </source>
</reference>
<feature type="transmembrane region" description="Helical" evidence="7">
    <location>
        <begin position="144"/>
        <end position="165"/>
    </location>
</feature>
<organism evidence="8">
    <name type="scientific">Kwoniella dejecticola CBS 10117</name>
    <dbReference type="NCBI Taxonomy" id="1296121"/>
    <lineage>
        <taxon>Eukaryota</taxon>
        <taxon>Fungi</taxon>
        <taxon>Dikarya</taxon>
        <taxon>Basidiomycota</taxon>
        <taxon>Agaricomycotina</taxon>
        <taxon>Tremellomycetes</taxon>
        <taxon>Tremellales</taxon>
        <taxon>Cryptococcaceae</taxon>
        <taxon>Kwoniella</taxon>
    </lineage>
</organism>
<dbReference type="Proteomes" id="UP000078595">
    <property type="component" value="Chromosome 7"/>
</dbReference>
<sequence>MTGGAFFAPSGGDEEYDLDEQGNERHAVQWIGTANVKGPKWARLPLLTIGMLGIQCVWSIEMGYASPYLLELGLSKSFMSLVFMAGPLSGLIVQPLIGIFADRSKSPLGRRRPFMLAGCVICVFAMMMLGWTRELAGIVGGGKWLSIALAVWSIYLIDFSINAVMSTDRALVVDTLPPREQEEGSAWAGRMFGFGSVFGFFVGNLDLPPVLPFLGKTQLQILSFMTSAILMITHTFTSWAVTERILLRDDRPQSQSSLKANLKSIWDNMFSLPPGIRTICFIQFFASLGWFPILFFTTVWVSEIYKASVPFTEGMDETTFANDAVRSGARALLLQALVNIVTSIGFPFLVSESGVQPEASHQYSSLNDGSAWQIPYKGLTLVKVWWISQFVFAGAMAASWFVTTVSGAYFVIATTGFCWALSQYIRHSTSSNPRYSYDPHVESSDLPPVHSNEASFVIDDEDHEPKEKLETSEEKPDKSLEGGLSPLIVQGEQADPEPGLGSTVILRHSDEYSRSEISDDEEVSPRRSTQSNHRTISPRPPSPHPGGSAEKGPSTADKAGVILGIHNVFLVLPQFVVTFLSSIIFYLMEPEKGLPAHHPHTTIPLPGNVTDPSSAGEGMEGVVAEMGDEVIKRLMSRAEGLASEGSSPDAVGLIFRIGGVSAAIGGYLCWRLSRDWAKGKGI</sequence>
<evidence type="ECO:0000256" key="7">
    <source>
        <dbReference type="SAM" id="Phobius"/>
    </source>
</evidence>
<evidence type="ECO:0000256" key="3">
    <source>
        <dbReference type="ARBA" id="ARBA00022692"/>
    </source>
</evidence>
<evidence type="ECO:0000313" key="9">
    <source>
        <dbReference type="EMBL" id="WWC63598.1"/>
    </source>
</evidence>
<feature type="compositionally biased region" description="Basic and acidic residues" evidence="6">
    <location>
        <begin position="507"/>
        <end position="517"/>
    </location>
</feature>
<protein>
    <recommendedName>
        <fullName evidence="11">Solute carrier family 45, member 1/2/4</fullName>
    </recommendedName>
</protein>